<dbReference type="PANTHER" id="PTHR19353">
    <property type="entry name" value="FATTY ACID DESATURASE 2"/>
    <property type="match status" value="1"/>
</dbReference>
<evidence type="ECO:0000259" key="2">
    <source>
        <dbReference type="Pfam" id="PF00487"/>
    </source>
</evidence>
<dbReference type="GO" id="GO:0008610">
    <property type="term" value="P:lipid biosynthetic process"/>
    <property type="evidence" value="ECO:0007669"/>
    <property type="project" value="UniProtKB-ARBA"/>
</dbReference>
<gene>
    <name evidence="3" type="ORF">OLMES_1114</name>
</gene>
<organism evidence="3 4">
    <name type="scientific">Oleiphilus messinensis</name>
    <dbReference type="NCBI Taxonomy" id="141451"/>
    <lineage>
        <taxon>Bacteria</taxon>
        <taxon>Pseudomonadati</taxon>
        <taxon>Pseudomonadota</taxon>
        <taxon>Gammaproteobacteria</taxon>
        <taxon>Oceanospirillales</taxon>
        <taxon>Oleiphilaceae</taxon>
        <taxon>Oleiphilus</taxon>
    </lineage>
</organism>
<evidence type="ECO:0000313" key="4">
    <source>
        <dbReference type="Proteomes" id="UP000196027"/>
    </source>
</evidence>
<keyword evidence="1" id="KW-1133">Transmembrane helix</keyword>
<dbReference type="GO" id="GO:0016717">
    <property type="term" value="F:oxidoreductase activity, acting on paired donors, with oxidation of a pair of donors resulting in the reduction of molecular oxygen to two molecules of water"/>
    <property type="evidence" value="ECO:0007669"/>
    <property type="project" value="TreeGrafter"/>
</dbReference>
<keyword evidence="1" id="KW-0472">Membrane</keyword>
<dbReference type="KEGG" id="ome:OLMES_1114"/>
<feature type="transmembrane region" description="Helical" evidence="1">
    <location>
        <begin position="221"/>
        <end position="241"/>
    </location>
</feature>
<feature type="transmembrane region" description="Helical" evidence="1">
    <location>
        <begin position="153"/>
        <end position="173"/>
    </location>
</feature>
<dbReference type="InterPro" id="IPR012171">
    <property type="entry name" value="Fatty_acid_desaturase"/>
</dbReference>
<sequence length="401" mass="46782">MTNANSPTIDYGALEADLNQIKQKHIDDLGEKDVRYIKRLRRFSRIFEAIGRGIIWFTPAPIALTLGVFFLWLHRNIESIEIGHNVLHGQYDSFENIPQFHSRNFRWKAPVDEKAWREEHNGIHHVYTNVFEQDPDLNHGFLRVNDQTPHNKWHYFQLPIYLLFVYPVILYNFNSQNLGKNDEFREKRFPLGNQGYATYKNPENESPRDLQKRHWKSVLRVWIKEYIAFPVMALITGYSFWKVFLANLIVDALNNYWIALTIQATHLTEPLQPEDAVKNKGHWYLTQLDSSVNFKGSRRMSILWGHLNYQIEHHLYPDVPSHRYPDMAIEVKDICKRHGIDYKLNPSWYRAIRNYMGVFWKYSFPGTNGSGNGARGNEQNVAGHNGTVANGLIGGTADAKA</sequence>
<evidence type="ECO:0000256" key="1">
    <source>
        <dbReference type="SAM" id="Phobius"/>
    </source>
</evidence>
<dbReference type="AlphaFoldDB" id="A0A1Y0I4R5"/>
<keyword evidence="1" id="KW-0812">Transmembrane</keyword>
<dbReference type="RefSeq" id="WP_087460327.1">
    <property type="nucleotide sequence ID" value="NZ_CP021425.1"/>
</dbReference>
<dbReference type="InterPro" id="IPR005804">
    <property type="entry name" value="FA_desaturase_dom"/>
</dbReference>
<dbReference type="Pfam" id="PF00487">
    <property type="entry name" value="FA_desaturase"/>
    <property type="match status" value="1"/>
</dbReference>
<dbReference type="OrthoDB" id="104711at2"/>
<dbReference type="EMBL" id="CP021425">
    <property type="protein sequence ID" value="ARU55199.1"/>
    <property type="molecule type" value="Genomic_DNA"/>
</dbReference>
<evidence type="ECO:0000313" key="3">
    <source>
        <dbReference type="EMBL" id="ARU55199.1"/>
    </source>
</evidence>
<accession>A0A1Y0I4R5</accession>
<dbReference type="GO" id="GO:0016020">
    <property type="term" value="C:membrane"/>
    <property type="evidence" value="ECO:0007669"/>
    <property type="project" value="TreeGrafter"/>
</dbReference>
<protein>
    <submittedName>
        <fullName evidence="3">Fatty acid desaturase</fullName>
    </submittedName>
</protein>
<reference evidence="3 4" key="1">
    <citation type="submission" date="2017-05" db="EMBL/GenBank/DDBJ databases">
        <title>Genomic insights into alkan degradation activity of Oleiphilus messinensis.</title>
        <authorList>
            <person name="Kozyavkin S.A."/>
            <person name="Slesarev A.I."/>
            <person name="Golyshin P.N."/>
            <person name="Korzhenkov A."/>
            <person name="Golyshina O.N."/>
            <person name="Toshchakov S.V."/>
        </authorList>
    </citation>
    <scope>NUCLEOTIDE SEQUENCE [LARGE SCALE GENOMIC DNA]</scope>
    <source>
        <strain evidence="3 4">ME102</strain>
    </source>
</reference>
<dbReference type="Proteomes" id="UP000196027">
    <property type="component" value="Chromosome"/>
</dbReference>
<feature type="transmembrane region" description="Helical" evidence="1">
    <location>
        <begin position="49"/>
        <end position="73"/>
    </location>
</feature>
<dbReference type="CDD" id="cd03506">
    <property type="entry name" value="Delta6-FADS-like"/>
    <property type="match status" value="1"/>
</dbReference>
<dbReference type="PANTHER" id="PTHR19353:SF19">
    <property type="entry name" value="DELTA(5) FATTY ACID DESATURASE C-RELATED"/>
    <property type="match status" value="1"/>
</dbReference>
<feature type="domain" description="Fatty acid desaturase" evidence="2">
    <location>
        <begin position="59"/>
        <end position="342"/>
    </location>
</feature>
<proteinExistence type="predicted"/>
<keyword evidence="4" id="KW-1185">Reference proteome</keyword>
<name>A0A1Y0I4R5_9GAMM</name>